<evidence type="ECO:0000256" key="5">
    <source>
        <dbReference type="ARBA" id="ARBA00023027"/>
    </source>
</evidence>
<dbReference type="OrthoDB" id="258549at2"/>
<evidence type="ECO:0000256" key="3">
    <source>
        <dbReference type="ARBA" id="ARBA00008178"/>
    </source>
</evidence>
<comment type="cofactor">
    <cofactor evidence="2 7">
        <name>NAD(+)</name>
        <dbReference type="ChEBI" id="CHEBI:57540"/>
    </cofactor>
</comment>
<evidence type="ECO:0000256" key="1">
    <source>
        <dbReference type="ARBA" id="ARBA00001539"/>
    </source>
</evidence>
<comment type="catalytic activity">
    <reaction evidence="1 7">
        <text>dTDP-alpha-D-glucose = dTDP-4-dehydro-6-deoxy-alpha-D-glucose + H2O</text>
        <dbReference type="Rhea" id="RHEA:17221"/>
        <dbReference type="ChEBI" id="CHEBI:15377"/>
        <dbReference type="ChEBI" id="CHEBI:57477"/>
        <dbReference type="ChEBI" id="CHEBI:57649"/>
        <dbReference type="EC" id="4.2.1.46"/>
    </reaction>
</comment>
<dbReference type="EC" id="4.2.1.46" evidence="4 7"/>
<proteinExistence type="inferred from homology"/>
<evidence type="ECO:0000313" key="10">
    <source>
        <dbReference type="Proteomes" id="UP000320176"/>
    </source>
</evidence>
<dbReference type="PANTHER" id="PTHR43000">
    <property type="entry name" value="DTDP-D-GLUCOSE 4,6-DEHYDRATASE-RELATED"/>
    <property type="match status" value="1"/>
</dbReference>
<dbReference type="GO" id="GO:0009225">
    <property type="term" value="P:nucleotide-sugar metabolic process"/>
    <property type="evidence" value="ECO:0007669"/>
    <property type="project" value="InterPro"/>
</dbReference>
<dbReference type="InterPro" id="IPR036291">
    <property type="entry name" value="NAD(P)-bd_dom_sf"/>
</dbReference>
<dbReference type="InterPro" id="IPR016040">
    <property type="entry name" value="NAD(P)-bd_dom"/>
</dbReference>
<protein>
    <recommendedName>
        <fullName evidence="4 7">dTDP-glucose 4,6-dehydratase</fullName>
        <ecNumber evidence="4 7">4.2.1.46</ecNumber>
    </recommendedName>
</protein>
<evidence type="ECO:0000256" key="7">
    <source>
        <dbReference type="RuleBase" id="RU004473"/>
    </source>
</evidence>
<sequence length="352" mass="39580">MKLIITGGAGFIGSNLVRHLISATDHSVVNLDKLTYAGNLDSLVDVATSPRYRFVQADIADAAVVREVLEETQPDAVIHLAAESHVDRSIDGPAPFIQTNVVGTFNLLDASQRYLDGLSPPRRRGFRFVHVSTDEVYGSLGRTGTFNETSAYDPHSPYSATKAASDHLARSWHSTYGLPVIVTNCSNNYGPYQFPEKLLPLMIIKCLNEEALPVYGTGENVRDWLHVQDHVAALMTVLEKGTPGETYNIGGRSEQRNLDLVRMLCQIMDEMHPRSQDERYSDLITFVADRPGHDLRYSVDTTKIETELGWTPKHDLDSGLRATVRWYLEHRDWWQRILDGSYQLQRLGEAKR</sequence>
<dbReference type="NCBIfam" id="TIGR01181">
    <property type="entry name" value="dTDP_gluc_dehyt"/>
    <property type="match status" value="1"/>
</dbReference>
<dbReference type="AlphaFoldDB" id="A0A5C6AZ81"/>
<dbReference type="Gene3D" id="3.90.25.10">
    <property type="entry name" value="UDP-galactose 4-epimerase, domain 1"/>
    <property type="match status" value="1"/>
</dbReference>
<reference evidence="9 10" key="1">
    <citation type="submission" date="2019-02" db="EMBL/GenBank/DDBJ databases">
        <title>Deep-cultivation of Planctomycetes and their phenomic and genomic characterization uncovers novel biology.</title>
        <authorList>
            <person name="Wiegand S."/>
            <person name="Jogler M."/>
            <person name="Boedeker C."/>
            <person name="Pinto D."/>
            <person name="Vollmers J."/>
            <person name="Rivas-Marin E."/>
            <person name="Kohn T."/>
            <person name="Peeters S.H."/>
            <person name="Heuer A."/>
            <person name="Rast P."/>
            <person name="Oberbeckmann S."/>
            <person name="Bunk B."/>
            <person name="Jeske O."/>
            <person name="Meyerdierks A."/>
            <person name="Storesund J.E."/>
            <person name="Kallscheuer N."/>
            <person name="Luecker S."/>
            <person name="Lage O.M."/>
            <person name="Pohl T."/>
            <person name="Merkel B.J."/>
            <person name="Hornburger P."/>
            <person name="Mueller R.-W."/>
            <person name="Bruemmer F."/>
            <person name="Labrenz M."/>
            <person name="Spormann A.M."/>
            <person name="Op Den Camp H."/>
            <person name="Overmann J."/>
            <person name="Amann R."/>
            <person name="Jetten M.S.M."/>
            <person name="Mascher T."/>
            <person name="Medema M.H."/>
            <person name="Devos D.P."/>
            <person name="Kaster A.-K."/>
            <person name="Ovreas L."/>
            <person name="Rohde M."/>
            <person name="Galperin M.Y."/>
            <person name="Jogler C."/>
        </authorList>
    </citation>
    <scope>NUCLEOTIDE SEQUENCE [LARGE SCALE GENOMIC DNA]</scope>
    <source>
        <strain evidence="9 10">Pla52n</strain>
    </source>
</reference>
<keyword evidence="10" id="KW-1185">Reference proteome</keyword>
<dbReference type="Pfam" id="PF16363">
    <property type="entry name" value="GDP_Man_Dehyd"/>
    <property type="match status" value="1"/>
</dbReference>
<accession>A0A5C6AZ81</accession>
<evidence type="ECO:0000256" key="2">
    <source>
        <dbReference type="ARBA" id="ARBA00001911"/>
    </source>
</evidence>
<gene>
    <name evidence="9" type="primary">rffG</name>
    <name evidence="9" type="ORF">Pla52n_25000</name>
</gene>
<dbReference type="SUPFAM" id="SSF51735">
    <property type="entry name" value="NAD(P)-binding Rossmann-fold domains"/>
    <property type="match status" value="1"/>
</dbReference>
<organism evidence="9 10">
    <name type="scientific">Stieleria varia</name>
    <dbReference type="NCBI Taxonomy" id="2528005"/>
    <lineage>
        <taxon>Bacteria</taxon>
        <taxon>Pseudomonadati</taxon>
        <taxon>Planctomycetota</taxon>
        <taxon>Planctomycetia</taxon>
        <taxon>Pirellulales</taxon>
        <taxon>Pirellulaceae</taxon>
        <taxon>Stieleria</taxon>
    </lineage>
</organism>
<evidence type="ECO:0000313" key="9">
    <source>
        <dbReference type="EMBL" id="TWU04459.1"/>
    </source>
</evidence>
<feature type="domain" description="NAD(P)-binding" evidence="8">
    <location>
        <begin position="4"/>
        <end position="322"/>
    </location>
</feature>
<evidence type="ECO:0000256" key="6">
    <source>
        <dbReference type="ARBA" id="ARBA00023239"/>
    </source>
</evidence>
<comment type="caution">
    <text evidence="9">The sequence shown here is derived from an EMBL/GenBank/DDBJ whole genome shotgun (WGS) entry which is preliminary data.</text>
</comment>
<dbReference type="Gene3D" id="3.40.50.720">
    <property type="entry name" value="NAD(P)-binding Rossmann-like Domain"/>
    <property type="match status" value="1"/>
</dbReference>
<evidence type="ECO:0000256" key="4">
    <source>
        <dbReference type="ARBA" id="ARBA00011990"/>
    </source>
</evidence>
<comment type="similarity">
    <text evidence="3 7">Belongs to the NAD(P)-dependent epimerase/dehydratase family. dTDP-glucose dehydratase subfamily.</text>
</comment>
<evidence type="ECO:0000259" key="8">
    <source>
        <dbReference type="Pfam" id="PF16363"/>
    </source>
</evidence>
<keyword evidence="5" id="KW-0520">NAD</keyword>
<dbReference type="Proteomes" id="UP000320176">
    <property type="component" value="Unassembled WGS sequence"/>
</dbReference>
<keyword evidence="6 7" id="KW-0456">Lyase</keyword>
<dbReference type="CDD" id="cd05246">
    <property type="entry name" value="dTDP_GD_SDR_e"/>
    <property type="match status" value="1"/>
</dbReference>
<dbReference type="InterPro" id="IPR005888">
    <property type="entry name" value="dTDP_Gluc_deHydtase"/>
</dbReference>
<dbReference type="GO" id="GO:0008460">
    <property type="term" value="F:dTDP-glucose 4,6-dehydratase activity"/>
    <property type="evidence" value="ECO:0007669"/>
    <property type="project" value="UniProtKB-EC"/>
</dbReference>
<name>A0A5C6AZ81_9BACT</name>
<dbReference type="EMBL" id="SJPN01000003">
    <property type="protein sequence ID" value="TWU04459.1"/>
    <property type="molecule type" value="Genomic_DNA"/>
</dbReference>
<dbReference type="RefSeq" id="WP_146519878.1">
    <property type="nucleotide sequence ID" value="NZ_CP151726.1"/>
</dbReference>